<dbReference type="GO" id="GO:0016757">
    <property type="term" value="F:glycosyltransferase activity"/>
    <property type="evidence" value="ECO:0007669"/>
    <property type="project" value="UniProtKB-KW"/>
</dbReference>
<feature type="transmembrane region" description="Helical" evidence="1">
    <location>
        <begin position="122"/>
        <end position="140"/>
    </location>
</feature>
<feature type="transmembrane region" description="Helical" evidence="1">
    <location>
        <begin position="152"/>
        <end position="181"/>
    </location>
</feature>
<dbReference type="Pfam" id="PF13231">
    <property type="entry name" value="PMT_2"/>
    <property type="match status" value="1"/>
</dbReference>
<dbReference type="Proteomes" id="UP000237662">
    <property type="component" value="Unassembled WGS sequence"/>
</dbReference>
<dbReference type="InterPro" id="IPR038731">
    <property type="entry name" value="RgtA/B/C-like"/>
</dbReference>
<feature type="transmembrane region" description="Helical" evidence="1">
    <location>
        <begin position="99"/>
        <end position="116"/>
    </location>
</feature>
<feature type="transmembrane region" description="Helical" evidence="1">
    <location>
        <begin position="349"/>
        <end position="367"/>
    </location>
</feature>
<dbReference type="AlphaFoldDB" id="A0A2S6I529"/>
<proteinExistence type="predicted"/>
<feature type="transmembrane region" description="Helical" evidence="1">
    <location>
        <begin position="319"/>
        <end position="343"/>
    </location>
</feature>
<feature type="transmembrane region" description="Helical" evidence="1">
    <location>
        <begin position="73"/>
        <end position="92"/>
    </location>
</feature>
<keyword evidence="1" id="KW-1133">Transmembrane helix</keyword>
<reference evidence="3 4" key="1">
    <citation type="submission" date="2018-02" db="EMBL/GenBank/DDBJ databases">
        <title>Genomic Encyclopedia of Archaeal and Bacterial Type Strains, Phase II (KMG-II): from individual species to whole genera.</title>
        <authorList>
            <person name="Goeker M."/>
        </authorList>
    </citation>
    <scope>NUCLEOTIDE SEQUENCE [LARGE SCALE GENOMIC DNA]</scope>
    <source>
        <strain evidence="3 4">DSM 29526</strain>
    </source>
</reference>
<evidence type="ECO:0000256" key="1">
    <source>
        <dbReference type="SAM" id="Phobius"/>
    </source>
</evidence>
<dbReference type="EMBL" id="PTJC01000006">
    <property type="protein sequence ID" value="PPK86252.1"/>
    <property type="molecule type" value="Genomic_DNA"/>
</dbReference>
<feature type="transmembrane region" description="Helical" evidence="1">
    <location>
        <begin position="287"/>
        <end position="307"/>
    </location>
</feature>
<keyword evidence="1" id="KW-0812">Transmembrane</keyword>
<feature type="transmembrane region" description="Helical" evidence="1">
    <location>
        <begin position="47"/>
        <end position="67"/>
    </location>
</feature>
<comment type="caution">
    <text evidence="3">The sequence shown here is derived from an EMBL/GenBank/DDBJ whole genome shotgun (WGS) entry which is preliminary data.</text>
</comment>
<dbReference type="OrthoDB" id="828203at2"/>
<protein>
    <submittedName>
        <fullName evidence="3">Dolichyl-phosphate-mannose-protein mannosyltransferase</fullName>
    </submittedName>
</protein>
<evidence type="ECO:0000313" key="4">
    <source>
        <dbReference type="Proteomes" id="UP000237662"/>
    </source>
</evidence>
<keyword evidence="3" id="KW-0328">Glycosyltransferase</keyword>
<feature type="transmembrane region" description="Helical" evidence="1">
    <location>
        <begin position="6"/>
        <end position="26"/>
    </location>
</feature>
<sequence>MGRYLLLALVALVLLCHHLYFFYGHFGADDMTYAKMAYHLYRGEMDFTHPFTFRIVPIFFIGLSYQLFGVNDLASALPAMLCSLGVVVLLVFKLRRESLWMALFAVSGYFGMRWNFFYSDKLMADVYVSLAAFGAWVVYLEHRKSAARGYRAAILAAALLFIAFNAKGSIILLAPLFVGYMVVDFARKKLPSFWVSFLATSAALLGLYLLGSQLLFGSALTRFEVIEQHRYLNPCSYDQLPLSYLIDRLTLEYWALLVDSGFVIHGVISLTTLLVVTLRGKVHGDTLLYPLTSVLCLLSINFMTISFDSYNPVCRDPRHIIMFAPILSVCSAYCIATICASFSIATDALWFRLLVGAACILLLYPSYKLAEYSQTLRYPEVRDRLTSTLTRLEGPAVVYGSRVTKTLSEYVLGFEEEARGLRFVDYLELPRCEDVGSDTARMVVHTWYTDWHAEVERSEIDSAILQRGWSRSPHPLTTDQMSIDYIRCAAEAYDAD</sequence>
<dbReference type="RefSeq" id="WP_104420702.1">
    <property type="nucleotide sequence ID" value="NZ_PTJC01000006.1"/>
</dbReference>
<evidence type="ECO:0000313" key="3">
    <source>
        <dbReference type="EMBL" id="PPK86252.1"/>
    </source>
</evidence>
<keyword evidence="1" id="KW-0472">Membrane</keyword>
<feature type="transmembrane region" description="Helical" evidence="1">
    <location>
        <begin position="193"/>
        <end position="216"/>
    </location>
</feature>
<keyword evidence="4" id="KW-1185">Reference proteome</keyword>
<feature type="domain" description="Glycosyltransferase RgtA/B/C/D-like" evidence="2">
    <location>
        <begin position="55"/>
        <end position="202"/>
    </location>
</feature>
<feature type="transmembrane region" description="Helical" evidence="1">
    <location>
        <begin position="253"/>
        <end position="275"/>
    </location>
</feature>
<keyword evidence="3" id="KW-0808">Transferase</keyword>
<accession>A0A2S6I529</accession>
<gene>
    <name evidence="3" type="ORF">CLV84_3175</name>
</gene>
<organism evidence="3 4">
    <name type="scientific">Neolewinella xylanilytica</name>
    <dbReference type="NCBI Taxonomy" id="1514080"/>
    <lineage>
        <taxon>Bacteria</taxon>
        <taxon>Pseudomonadati</taxon>
        <taxon>Bacteroidota</taxon>
        <taxon>Saprospiria</taxon>
        <taxon>Saprospirales</taxon>
        <taxon>Lewinellaceae</taxon>
        <taxon>Neolewinella</taxon>
    </lineage>
</organism>
<name>A0A2S6I529_9BACT</name>
<evidence type="ECO:0000259" key="2">
    <source>
        <dbReference type="Pfam" id="PF13231"/>
    </source>
</evidence>